<dbReference type="AlphaFoldDB" id="A0A921IKS8"/>
<name>A0A921IKS8_9FIRM</name>
<comment type="caution">
    <text evidence="3">The sequence shown here is derived from an EMBL/GenBank/DDBJ whole genome shotgun (WGS) entry which is preliminary data.</text>
</comment>
<evidence type="ECO:0000313" key="4">
    <source>
        <dbReference type="Proteomes" id="UP000782880"/>
    </source>
</evidence>
<feature type="region of interest" description="Disordered" evidence="1">
    <location>
        <begin position="199"/>
        <end position="223"/>
    </location>
</feature>
<feature type="chain" id="PRO_5037196035" description="Dockerin type 1" evidence="2">
    <location>
        <begin position="26"/>
        <end position="223"/>
    </location>
</feature>
<protein>
    <recommendedName>
        <fullName evidence="5">Dockerin type 1</fullName>
    </recommendedName>
</protein>
<reference evidence="3" key="1">
    <citation type="journal article" date="2021" name="PeerJ">
        <title>Extensive microbial diversity within the chicken gut microbiome revealed by metagenomics and culture.</title>
        <authorList>
            <person name="Gilroy R."/>
            <person name="Ravi A."/>
            <person name="Getino M."/>
            <person name="Pursley I."/>
            <person name="Horton D.L."/>
            <person name="Alikhan N.F."/>
            <person name="Baker D."/>
            <person name="Gharbi K."/>
            <person name="Hall N."/>
            <person name="Watson M."/>
            <person name="Adriaenssens E.M."/>
            <person name="Foster-Nyarko E."/>
            <person name="Jarju S."/>
            <person name="Secka A."/>
            <person name="Antonio M."/>
            <person name="Oren A."/>
            <person name="Chaudhuri R.R."/>
            <person name="La Ragione R."/>
            <person name="Hildebrand F."/>
            <person name="Pallen M.J."/>
        </authorList>
    </citation>
    <scope>NUCLEOTIDE SEQUENCE</scope>
    <source>
        <strain evidence="3">ChiBcec21-2208</strain>
    </source>
</reference>
<evidence type="ECO:0008006" key="5">
    <source>
        <dbReference type="Google" id="ProtNLM"/>
    </source>
</evidence>
<keyword evidence="2" id="KW-0732">Signal</keyword>
<feature type="non-terminal residue" evidence="3">
    <location>
        <position position="223"/>
    </location>
</feature>
<feature type="compositionally biased region" description="Low complexity" evidence="1">
    <location>
        <begin position="212"/>
        <end position="223"/>
    </location>
</feature>
<dbReference type="EMBL" id="DYVE01000189">
    <property type="protein sequence ID" value="HJG28446.1"/>
    <property type="molecule type" value="Genomic_DNA"/>
</dbReference>
<accession>A0A921IKS8</accession>
<feature type="signal peptide" evidence="2">
    <location>
        <begin position="1"/>
        <end position="25"/>
    </location>
</feature>
<feature type="compositionally biased region" description="Gly residues" evidence="1">
    <location>
        <begin position="199"/>
        <end position="211"/>
    </location>
</feature>
<evidence type="ECO:0000256" key="1">
    <source>
        <dbReference type="SAM" id="MobiDB-lite"/>
    </source>
</evidence>
<reference evidence="3" key="2">
    <citation type="submission" date="2021-09" db="EMBL/GenBank/DDBJ databases">
        <authorList>
            <person name="Gilroy R."/>
        </authorList>
    </citation>
    <scope>NUCLEOTIDE SEQUENCE</scope>
    <source>
        <strain evidence="3">ChiBcec21-2208</strain>
    </source>
</reference>
<gene>
    <name evidence="3" type="ORF">K8V20_07355</name>
</gene>
<sequence>MKKRLFASLLCLALCLGLLPGTAWANGDGGVEYIERGWDGSAVTEQPKTVDTYTPIDENTVTWNGSTTGGWYVAQGDITINQRVTVTGDVRLILTDGCTLTVNGGIQVAAGNSLTIYGQSDGADTMGKLTASITSENTAIYNAAIGGNTGETGGTLTVCGGAVEATVTVIDVSQSDPDTSQGNNNGSFAGDSYGAAIGGGGSETGTGGDGGTITISGGAVRAE</sequence>
<evidence type="ECO:0000313" key="3">
    <source>
        <dbReference type="EMBL" id="HJG28446.1"/>
    </source>
</evidence>
<organism evidence="3 4">
    <name type="scientific">Subdoligranulum variabile</name>
    <dbReference type="NCBI Taxonomy" id="214851"/>
    <lineage>
        <taxon>Bacteria</taxon>
        <taxon>Bacillati</taxon>
        <taxon>Bacillota</taxon>
        <taxon>Clostridia</taxon>
        <taxon>Eubacteriales</taxon>
        <taxon>Oscillospiraceae</taxon>
        <taxon>Subdoligranulum</taxon>
    </lineage>
</organism>
<proteinExistence type="predicted"/>
<evidence type="ECO:0000256" key="2">
    <source>
        <dbReference type="SAM" id="SignalP"/>
    </source>
</evidence>
<dbReference type="Proteomes" id="UP000782880">
    <property type="component" value="Unassembled WGS sequence"/>
</dbReference>